<dbReference type="EMBL" id="WTYA01000016">
    <property type="protein sequence ID" value="MXP30103.1"/>
    <property type="molecule type" value="Genomic_DNA"/>
</dbReference>
<sequence length="62" mass="7036">MKITKIACALGYHRIDESSIRHVHAGHVGRCRRCSTAMEELEPHVWVQHRVHDAGLGPRGLR</sequence>
<gene>
    <name evidence="1" type="ORF">GRI58_14940</name>
</gene>
<protein>
    <submittedName>
        <fullName evidence="1">Uncharacterized protein</fullName>
    </submittedName>
</protein>
<dbReference type="RefSeq" id="WP_160754401.1">
    <property type="nucleotide sequence ID" value="NZ_WTYA01000016.1"/>
</dbReference>
<evidence type="ECO:0000313" key="1">
    <source>
        <dbReference type="EMBL" id="MXP30103.1"/>
    </source>
</evidence>
<name>A0A845ALR7_9SPHN</name>
<accession>A0A845ALR7</accession>
<reference evidence="1 2" key="1">
    <citation type="submission" date="2019-12" db="EMBL/GenBank/DDBJ databases">
        <title>Genomic-based taxomic classification of the family Erythrobacteraceae.</title>
        <authorList>
            <person name="Xu L."/>
        </authorList>
    </citation>
    <scope>NUCLEOTIDE SEQUENCE [LARGE SCALE GENOMIC DNA]</scope>
    <source>
        <strain evidence="1 2">KEMB 9005-328</strain>
    </source>
</reference>
<comment type="caution">
    <text evidence="1">The sequence shown here is derived from an EMBL/GenBank/DDBJ whole genome shotgun (WGS) entry which is preliminary data.</text>
</comment>
<dbReference type="AlphaFoldDB" id="A0A845ALR7"/>
<dbReference type="Proteomes" id="UP000439780">
    <property type="component" value="Unassembled WGS sequence"/>
</dbReference>
<organism evidence="1 2">
    <name type="scientific">Qipengyuania algicida</name>
    <dbReference type="NCBI Taxonomy" id="1836209"/>
    <lineage>
        <taxon>Bacteria</taxon>
        <taxon>Pseudomonadati</taxon>
        <taxon>Pseudomonadota</taxon>
        <taxon>Alphaproteobacteria</taxon>
        <taxon>Sphingomonadales</taxon>
        <taxon>Erythrobacteraceae</taxon>
        <taxon>Qipengyuania</taxon>
    </lineage>
</organism>
<dbReference type="OrthoDB" id="7409900at2"/>
<evidence type="ECO:0000313" key="2">
    <source>
        <dbReference type="Proteomes" id="UP000439780"/>
    </source>
</evidence>
<keyword evidence="2" id="KW-1185">Reference proteome</keyword>
<proteinExistence type="predicted"/>